<dbReference type="EMBL" id="CP020931">
    <property type="protein sequence ID" value="ARM82259.1"/>
    <property type="molecule type" value="Genomic_DNA"/>
</dbReference>
<dbReference type="SUPFAM" id="SSF49503">
    <property type="entry name" value="Cupredoxins"/>
    <property type="match status" value="1"/>
</dbReference>
<dbReference type="Gene3D" id="2.60.40.420">
    <property type="entry name" value="Cupredoxins - blue copper proteins"/>
    <property type="match status" value="1"/>
</dbReference>
<feature type="chain" id="PRO_5011986579" evidence="1">
    <location>
        <begin position="20"/>
        <end position="220"/>
    </location>
</feature>
<dbReference type="InterPro" id="IPR034242">
    <property type="entry name" value="MauL"/>
</dbReference>
<sequence>MYKLTVTLFLLLAGSLCNGAETNTVPLQLTDNLSGKPVANAVVILENGLSESPVEAEIVQKNRNFHPHTLIIPKNSRVDFPNQDNTQHHVYSFSPAKAFNIELYAGRPTEPVVFDKTGVVEIGCNIHDHMQAFILVTDSAPSGRTDEQGRLTVEIPPSADDGSGKIELQVWHPRLTDNTRMARFTVEQPYPESLKLSVKLSPEPASDDRLDGLQERFREL</sequence>
<gene>
    <name evidence="2" type="ORF">MARSALSMR5_00153</name>
</gene>
<dbReference type="AlphaFoldDB" id="A0A1W6K4J3"/>
<organism evidence="2 3">
    <name type="scientific">Marinobacter salarius</name>
    <dbReference type="NCBI Taxonomy" id="1420917"/>
    <lineage>
        <taxon>Bacteria</taxon>
        <taxon>Pseudomonadati</taxon>
        <taxon>Pseudomonadota</taxon>
        <taxon>Gammaproteobacteria</taxon>
        <taxon>Pseudomonadales</taxon>
        <taxon>Marinobacteraceae</taxon>
        <taxon>Marinobacter</taxon>
    </lineage>
</organism>
<keyword evidence="1" id="KW-0732">Signal</keyword>
<dbReference type="GeneID" id="77254172"/>
<proteinExistence type="predicted"/>
<reference evidence="2 3" key="1">
    <citation type="submission" date="2017-04" db="EMBL/GenBank/DDBJ databases">
        <title>Genome Sequence of Marinobacter salarius strain SMR5 Isolated from a culture of the Diatom Skeletonema marinoi.</title>
        <authorList>
            <person name="Topel M."/>
            <person name="Pinder M.I.M."/>
            <person name="Johansson O.N."/>
            <person name="Kourtchenko O."/>
            <person name="Godhe A."/>
            <person name="Clarke A.K."/>
        </authorList>
    </citation>
    <scope>NUCLEOTIDE SEQUENCE [LARGE SCALE GENOMIC DNA]</scope>
    <source>
        <strain evidence="2 3">SMR5</strain>
    </source>
</reference>
<dbReference type="InterPro" id="IPR008972">
    <property type="entry name" value="Cupredoxin"/>
</dbReference>
<evidence type="ECO:0000256" key="1">
    <source>
        <dbReference type="SAM" id="SignalP"/>
    </source>
</evidence>
<feature type="signal peptide" evidence="1">
    <location>
        <begin position="1"/>
        <end position="19"/>
    </location>
</feature>
<dbReference type="Proteomes" id="UP000193100">
    <property type="component" value="Chromosome"/>
</dbReference>
<name>A0A1W6K4J3_9GAMM</name>
<accession>A0A1W6K4J3</accession>
<dbReference type="RefSeq" id="WP_085678189.1">
    <property type="nucleotide sequence ID" value="NZ_CP020931.1"/>
</dbReference>
<evidence type="ECO:0000313" key="2">
    <source>
        <dbReference type="EMBL" id="ARM82259.1"/>
    </source>
</evidence>
<protein>
    <submittedName>
        <fullName evidence="2">Methylamine utilization protein</fullName>
    </submittedName>
</protein>
<dbReference type="CDD" id="cd04221">
    <property type="entry name" value="MauL"/>
    <property type="match status" value="1"/>
</dbReference>
<evidence type="ECO:0000313" key="3">
    <source>
        <dbReference type="Proteomes" id="UP000193100"/>
    </source>
</evidence>
<dbReference type="STRING" id="1420917.AU15_04355"/>